<feature type="region of interest" description="Disordered" evidence="1">
    <location>
        <begin position="69"/>
        <end position="99"/>
    </location>
</feature>
<reference evidence="2 3" key="1">
    <citation type="submission" date="2024-01" db="EMBL/GenBank/DDBJ databases">
        <title>The complete chloroplast genome sequence of Lithospermum erythrorhizon: insights into the phylogenetic relationship among Boraginaceae species and the maternal lineages of purple gromwells.</title>
        <authorList>
            <person name="Okada T."/>
            <person name="Watanabe K."/>
        </authorList>
    </citation>
    <scope>NUCLEOTIDE SEQUENCE [LARGE SCALE GENOMIC DNA]</scope>
</reference>
<evidence type="ECO:0000256" key="1">
    <source>
        <dbReference type="SAM" id="MobiDB-lite"/>
    </source>
</evidence>
<proteinExistence type="predicted"/>
<feature type="compositionally biased region" description="Basic and acidic residues" evidence="1">
    <location>
        <begin position="74"/>
        <end position="89"/>
    </location>
</feature>
<evidence type="ECO:0000313" key="2">
    <source>
        <dbReference type="EMBL" id="GAA0144864.1"/>
    </source>
</evidence>
<evidence type="ECO:0000313" key="3">
    <source>
        <dbReference type="Proteomes" id="UP001454036"/>
    </source>
</evidence>
<dbReference type="EMBL" id="BAABME010016189">
    <property type="protein sequence ID" value="GAA0144864.1"/>
    <property type="molecule type" value="Genomic_DNA"/>
</dbReference>
<organism evidence="2 3">
    <name type="scientific">Lithospermum erythrorhizon</name>
    <name type="common">Purple gromwell</name>
    <name type="synonym">Lithospermum officinale var. erythrorhizon</name>
    <dbReference type="NCBI Taxonomy" id="34254"/>
    <lineage>
        <taxon>Eukaryota</taxon>
        <taxon>Viridiplantae</taxon>
        <taxon>Streptophyta</taxon>
        <taxon>Embryophyta</taxon>
        <taxon>Tracheophyta</taxon>
        <taxon>Spermatophyta</taxon>
        <taxon>Magnoliopsida</taxon>
        <taxon>eudicotyledons</taxon>
        <taxon>Gunneridae</taxon>
        <taxon>Pentapetalae</taxon>
        <taxon>asterids</taxon>
        <taxon>lamiids</taxon>
        <taxon>Boraginales</taxon>
        <taxon>Boraginaceae</taxon>
        <taxon>Boraginoideae</taxon>
        <taxon>Lithospermeae</taxon>
        <taxon>Lithospermum</taxon>
    </lineage>
</organism>
<protein>
    <recommendedName>
        <fullName evidence="4">CCHC-type domain-containing protein</fullName>
    </recommendedName>
</protein>
<accession>A0AAV3NZU2</accession>
<name>A0AAV3NZU2_LITER</name>
<dbReference type="Proteomes" id="UP001454036">
    <property type="component" value="Unassembled WGS sequence"/>
</dbReference>
<keyword evidence="3" id="KW-1185">Reference proteome</keyword>
<comment type="caution">
    <text evidence="2">The sequence shown here is derived from an EMBL/GenBank/DDBJ whole genome shotgun (WGS) entry which is preliminary data.</text>
</comment>
<evidence type="ECO:0008006" key="4">
    <source>
        <dbReference type="Google" id="ProtNLM"/>
    </source>
</evidence>
<gene>
    <name evidence="2" type="ORF">LIER_36027</name>
</gene>
<sequence length="349" mass="40603">MGRLGFDEVGKVQVLYRYKKICDVCLYCGLLGHEYCNCENKYNDEARKMLRDNKYDPWILVHGERHNHTRRREFHREPNMGRQEGKGESDSTTGRSYNRDRIELNEVSKEVVSTMGEVQKLMIDKVRKPLNNMERDLEDKGVKGTRGKLLKNWEGDGKVGCEVIGRLDFTTGYARGVQKLLFDPGNMRDVPIIRRWERKVKGRGGVRLLGNTTKQGEEIGGVGVAEKRRNIDMRTGFDDLGKDGRSRKTYCRHVGNNKTHRKIMIKKRGTVEADCVTRRRKSILLRVVNRWRDADVQIARSSDWFVEVRLNENGKKIWRCVFVYANCEDIIRKAQLVELCNFNSKENDD</sequence>
<dbReference type="AlphaFoldDB" id="A0AAV3NZU2"/>